<dbReference type="InParanoid" id="A0A5C3PXA9"/>
<evidence type="ECO:0000313" key="3">
    <source>
        <dbReference type="Proteomes" id="UP000308197"/>
    </source>
</evidence>
<sequence length="391" mass="40140">MRMVLVHLHGALPPWLGLSRLPLQLLSRFLLSVFLCLLASAYIPVVSAQNSVSDGLSVLDSPAPNTVLHAGSNASIAIDVSSGIAGTFAYNSLEVYLVSAATNTNVTVSAGPQLLTQEPGSTVKHLDWPVASCLSTGDYNLTLYESSMLNGTSYFSIMFIPVQIRNDGVVDTTCSSPVNVLLAQPQPDNPPPVDLIPNRRNPTSSTTSSAQSGSATGTGTASSTVTPAPNSTLTSAATEATGGGIITVTAGDGDITIPLSELPGTIVVEPSGGAPPDNSSTASSGFVTIFKTVAPTATATLTEIISQNVTVTLEETFVSTFTAPGQTVEFTFTQTLLSTVELLATQTVSNPGDAGLLPVNAASSSPLSAIALLWTLSASAFCYVLRSSFAL</sequence>
<dbReference type="AlphaFoldDB" id="A0A5C3PXA9"/>
<dbReference type="Proteomes" id="UP000308197">
    <property type="component" value="Unassembled WGS sequence"/>
</dbReference>
<keyword evidence="3" id="KW-1185">Reference proteome</keyword>
<feature type="region of interest" description="Disordered" evidence="1">
    <location>
        <begin position="181"/>
        <end position="236"/>
    </location>
</feature>
<accession>A0A5C3PXA9</accession>
<dbReference type="STRING" id="1314778.A0A5C3PXA9"/>
<protein>
    <submittedName>
        <fullName evidence="2">Uncharacterized protein</fullName>
    </submittedName>
</protein>
<proteinExistence type="predicted"/>
<organism evidence="2 3">
    <name type="scientific">Polyporus arcularius HHB13444</name>
    <dbReference type="NCBI Taxonomy" id="1314778"/>
    <lineage>
        <taxon>Eukaryota</taxon>
        <taxon>Fungi</taxon>
        <taxon>Dikarya</taxon>
        <taxon>Basidiomycota</taxon>
        <taxon>Agaricomycotina</taxon>
        <taxon>Agaricomycetes</taxon>
        <taxon>Polyporales</taxon>
        <taxon>Polyporaceae</taxon>
        <taxon>Polyporus</taxon>
    </lineage>
</organism>
<gene>
    <name evidence="2" type="ORF">K466DRAFT_649405</name>
</gene>
<name>A0A5C3PXA9_9APHY</name>
<evidence type="ECO:0000313" key="2">
    <source>
        <dbReference type="EMBL" id="TFK94326.1"/>
    </source>
</evidence>
<feature type="compositionally biased region" description="Low complexity" evidence="1">
    <location>
        <begin position="203"/>
        <end position="226"/>
    </location>
</feature>
<reference evidence="2 3" key="1">
    <citation type="journal article" date="2019" name="Nat. Ecol. Evol.">
        <title>Megaphylogeny resolves global patterns of mushroom evolution.</title>
        <authorList>
            <person name="Varga T."/>
            <person name="Krizsan K."/>
            <person name="Foldi C."/>
            <person name="Dima B."/>
            <person name="Sanchez-Garcia M."/>
            <person name="Sanchez-Ramirez S."/>
            <person name="Szollosi G.J."/>
            <person name="Szarkandi J.G."/>
            <person name="Papp V."/>
            <person name="Albert L."/>
            <person name="Andreopoulos W."/>
            <person name="Angelini C."/>
            <person name="Antonin V."/>
            <person name="Barry K.W."/>
            <person name="Bougher N.L."/>
            <person name="Buchanan P."/>
            <person name="Buyck B."/>
            <person name="Bense V."/>
            <person name="Catcheside P."/>
            <person name="Chovatia M."/>
            <person name="Cooper J."/>
            <person name="Damon W."/>
            <person name="Desjardin D."/>
            <person name="Finy P."/>
            <person name="Geml J."/>
            <person name="Haridas S."/>
            <person name="Hughes K."/>
            <person name="Justo A."/>
            <person name="Karasinski D."/>
            <person name="Kautmanova I."/>
            <person name="Kiss B."/>
            <person name="Kocsube S."/>
            <person name="Kotiranta H."/>
            <person name="LaButti K.M."/>
            <person name="Lechner B.E."/>
            <person name="Liimatainen K."/>
            <person name="Lipzen A."/>
            <person name="Lukacs Z."/>
            <person name="Mihaltcheva S."/>
            <person name="Morgado L.N."/>
            <person name="Niskanen T."/>
            <person name="Noordeloos M.E."/>
            <person name="Ohm R.A."/>
            <person name="Ortiz-Santana B."/>
            <person name="Ovrebo C."/>
            <person name="Racz N."/>
            <person name="Riley R."/>
            <person name="Savchenko A."/>
            <person name="Shiryaev A."/>
            <person name="Soop K."/>
            <person name="Spirin V."/>
            <person name="Szebenyi C."/>
            <person name="Tomsovsky M."/>
            <person name="Tulloss R.E."/>
            <person name="Uehling J."/>
            <person name="Grigoriev I.V."/>
            <person name="Vagvolgyi C."/>
            <person name="Papp T."/>
            <person name="Martin F.M."/>
            <person name="Miettinen O."/>
            <person name="Hibbett D.S."/>
            <person name="Nagy L.G."/>
        </authorList>
    </citation>
    <scope>NUCLEOTIDE SEQUENCE [LARGE SCALE GENOMIC DNA]</scope>
    <source>
        <strain evidence="2 3">HHB13444</strain>
    </source>
</reference>
<dbReference type="EMBL" id="ML210970">
    <property type="protein sequence ID" value="TFK94326.1"/>
    <property type="molecule type" value="Genomic_DNA"/>
</dbReference>
<evidence type="ECO:0000256" key="1">
    <source>
        <dbReference type="SAM" id="MobiDB-lite"/>
    </source>
</evidence>